<feature type="domain" description="HTH cro/C1-type" evidence="1">
    <location>
        <begin position="9"/>
        <end position="39"/>
    </location>
</feature>
<keyword evidence="3" id="KW-1185">Reference proteome</keyword>
<evidence type="ECO:0000313" key="3">
    <source>
        <dbReference type="Proteomes" id="UP001157947"/>
    </source>
</evidence>
<dbReference type="SUPFAM" id="SSF47413">
    <property type="entry name" value="lambda repressor-like DNA-binding domains"/>
    <property type="match status" value="1"/>
</dbReference>
<dbReference type="Proteomes" id="UP001157947">
    <property type="component" value="Unassembled WGS sequence"/>
</dbReference>
<evidence type="ECO:0000259" key="1">
    <source>
        <dbReference type="PROSITE" id="PS50943"/>
    </source>
</evidence>
<proteinExistence type="predicted"/>
<reference evidence="2" key="1">
    <citation type="submission" date="2017-05" db="EMBL/GenBank/DDBJ databases">
        <authorList>
            <person name="Varghese N."/>
            <person name="Submissions S."/>
        </authorList>
    </citation>
    <scope>NUCLEOTIDE SEQUENCE</scope>
    <source>
        <strain evidence="2">DSM 18763</strain>
    </source>
</reference>
<protein>
    <submittedName>
        <fullName evidence="2">Helix-turn-helix domain-containing protein</fullName>
    </submittedName>
</protein>
<dbReference type="PROSITE" id="PS50943">
    <property type="entry name" value="HTH_CROC1"/>
    <property type="match status" value="1"/>
</dbReference>
<dbReference type="GO" id="GO:0003677">
    <property type="term" value="F:DNA binding"/>
    <property type="evidence" value="ECO:0007669"/>
    <property type="project" value="InterPro"/>
</dbReference>
<dbReference type="Gene3D" id="1.10.260.40">
    <property type="entry name" value="lambda repressor-like DNA-binding domains"/>
    <property type="match status" value="1"/>
</dbReference>
<name>A0AA45WJ70_9AQUI</name>
<sequence>MEILSGEYIKRLREEKGISKEEIAEKTKINISIIDEIEKCDNIYDLQPHKQLLAKQILKELGVEIKIKPQTDMVCNISCREDLLEEKSNKLSHILVLLILTALTFIASANINKTQIQTNQVVQTEKPDKIPVSNNTNQEQPEEIIQKIILKADDEVWITADINGEKSIFNIKKDEEKTIYFKEKISFETIGNADKLRIIFGNQEVRFQNKEVVHNVFVDKEGVFYSGYNLLRGIPKI</sequence>
<gene>
    <name evidence="2" type="ORF">SAMN06264868_10271</name>
</gene>
<dbReference type="AlphaFoldDB" id="A0AA45WJ70"/>
<dbReference type="CDD" id="cd00093">
    <property type="entry name" value="HTH_XRE"/>
    <property type="match status" value="1"/>
</dbReference>
<dbReference type="InterPro" id="IPR001387">
    <property type="entry name" value="Cro/C1-type_HTH"/>
</dbReference>
<evidence type="ECO:0000313" key="2">
    <source>
        <dbReference type="EMBL" id="SMP02366.1"/>
    </source>
</evidence>
<accession>A0AA45WJ70</accession>
<dbReference type="EMBL" id="FXTX01000002">
    <property type="protein sequence ID" value="SMP02366.1"/>
    <property type="molecule type" value="Genomic_DNA"/>
</dbReference>
<organism evidence="2 3">
    <name type="scientific">Venenivibrio stagnispumantis</name>
    <dbReference type="NCBI Taxonomy" id="407998"/>
    <lineage>
        <taxon>Bacteria</taxon>
        <taxon>Pseudomonadati</taxon>
        <taxon>Aquificota</taxon>
        <taxon>Aquificia</taxon>
        <taxon>Aquificales</taxon>
        <taxon>Hydrogenothermaceae</taxon>
        <taxon>Venenivibrio</taxon>
    </lineage>
</organism>
<dbReference type="RefSeq" id="WP_265133440.1">
    <property type="nucleotide sequence ID" value="NZ_FXTX01000002.1"/>
</dbReference>
<dbReference type="InterPro" id="IPR010982">
    <property type="entry name" value="Lambda_DNA-bd_dom_sf"/>
</dbReference>
<comment type="caution">
    <text evidence="2">The sequence shown here is derived from an EMBL/GenBank/DDBJ whole genome shotgun (WGS) entry which is preliminary data.</text>
</comment>